<feature type="compositionally biased region" description="Basic and acidic residues" evidence="1">
    <location>
        <begin position="29"/>
        <end position="49"/>
    </location>
</feature>
<dbReference type="VEuPathDB" id="CryptoDB:Cvel_23323"/>
<feature type="region of interest" description="Disordered" evidence="1">
    <location>
        <begin position="20"/>
        <end position="80"/>
    </location>
</feature>
<organism evidence="2">
    <name type="scientific">Chromera velia CCMP2878</name>
    <dbReference type="NCBI Taxonomy" id="1169474"/>
    <lineage>
        <taxon>Eukaryota</taxon>
        <taxon>Sar</taxon>
        <taxon>Alveolata</taxon>
        <taxon>Colpodellida</taxon>
        <taxon>Chromeraceae</taxon>
        <taxon>Chromera</taxon>
    </lineage>
</organism>
<evidence type="ECO:0000256" key="1">
    <source>
        <dbReference type="SAM" id="MobiDB-lite"/>
    </source>
</evidence>
<sequence length="80" mass="9086">MSQINHWQLSLESIVEAGVRPINRPVAPPKEKNSRTRNDRNDCDRHGQESLDCAFSNFSGPFPKNTQEPTLQTTYTQATQ</sequence>
<proteinExistence type="predicted"/>
<reference evidence="2" key="1">
    <citation type="submission" date="2014-11" db="EMBL/GenBank/DDBJ databases">
        <authorList>
            <person name="Otto D Thomas"/>
            <person name="Naeem Raeece"/>
        </authorList>
    </citation>
    <scope>NUCLEOTIDE SEQUENCE</scope>
</reference>
<gene>
    <name evidence="2" type="ORF">Cvel_23323</name>
</gene>
<evidence type="ECO:0000313" key="2">
    <source>
        <dbReference type="EMBL" id="CEM34018.1"/>
    </source>
</evidence>
<accession>A0A0G4GTC5</accession>
<dbReference type="AlphaFoldDB" id="A0A0G4GTC5"/>
<feature type="compositionally biased region" description="Polar residues" evidence="1">
    <location>
        <begin position="56"/>
        <end position="80"/>
    </location>
</feature>
<protein>
    <submittedName>
        <fullName evidence="2">Uncharacterized protein</fullName>
    </submittedName>
</protein>
<name>A0A0G4GTC5_9ALVE</name>
<dbReference type="EMBL" id="CDMZ01001534">
    <property type="protein sequence ID" value="CEM34018.1"/>
    <property type="molecule type" value="Genomic_DNA"/>
</dbReference>